<evidence type="ECO:0000313" key="9">
    <source>
        <dbReference type="Proteomes" id="UP001156702"/>
    </source>
</evidence>
<evidence type="ECO:0000256" key="2">
    <source>
        <dbReference type="ARBA" id="ARBA00006679"/>
    </source>
</evidence>
<keyword evidence="3" id="KW-1003">Cell membrane</keyword>
<comment type="caution">
    <text evidence="8">The sequence shown here is derived from an EMBL/GenBank/DDBJ whole genome shotgun (WGS) entry which is preliminary data.</text>
</comment>
<accession>A0ABQ5ZHL3</accession>
<keyword evidence="5 7" id="KW-1133">Transmembrane helix</keyword>
<comment type="similarity">
    <text evidence="2">Belongs to the DoxX family.</text>
</comment>
<evidence type="ECO:0000256" key="1">
    <source>
        <dbReference type="ARBA" id="ARBA00004651"/>
    </source>
</evidence>
<dbReference type="Pfam" id="PF07681">
    <property type="entry name" value="DoxX"/>
    <property type="match status" value="1"/>
</dbReference>
<feature type="transmembrane region" description="Helical" evidence="7">
    <location>
        <begin position="106"/>
        <end position="124"/>
    </location>
</feature>
<keyword evidence="6 7" id="KW-0472">Membrane</keyword>
<feature type="transmembrane region" description="Helical" evidence="7">
    <location>
        <begin position="78"/>
        <end position="99"/>
    </location>
</feature>
<name>A0ABQ5ZHL3_9HYPH</name>
<evidence type="ECO:0008006" key="10">
    <source>
        <dbReference type="Google" id="ProtNLM"/>
    </source>
</evidence>
<keyword evidence="9" id="KW-1185">Reference proteome</keyword>
<dbReference type="EMBL" id="BSOP01000030">
    <property type="protein sequence ID" value="GLR52303.1"/>
    <property type="molecule type" value="Genomic_DNA"/>
</dbReference>
<dbReference type="InterPro" id="IPR051907">
    <property type="entry name" value="DoxX-like_oxidoreductase"/>
</dbReference>
<evidence type="ECO:0000256" key="6">
    <source>
        <dbReference type="ARBA" id="ARBA00023136"/>
    </source>
</evidence>
<gene>
    <name evidence="8" type="ORF">GCM10007923_35170</name>
</gene>
<evidence type="ECO:0000313" key="8">
    <source>
        <dbReference type="EMBL" id="GLR52303.1"/>
    </source>
</evidence>
<protein>
    <recommendedName>
        <fullName evidence="10">DoxX family protein</fullName>
    </recommendedName>
</protein>
<dbReference type="PANTHER" id="PTHR33452:SF1">
    <property type="entry name" value="INNER MEMBRANE PROTEIN YPHA-RELATED"/>
    <property type="match status" value="1"/>
</dbReference>
<evidence type="ECO:0000256" key="3">
    <source>
        <dbReference type="ARBA" id="ARBA00022475"/>
    </source>
</evidence>
<evidence type="ECO:0000256" key="4">
    <source>
        <dbReference type="ARBA" id="ARBA00022692"/>
    </source>
</evidence>
<comment type="subcellular location">
    <subcellularLocation>
        <location evidence="1">Cell membrane</location>
        <topology evidence="1">Multi-pass membrane protein</topology>
    </subcellularLocation>
</comment>
<evidence type="ECO:0000256" key="7">
    <source>
        <dbReference type="SAM" id="Phobius"/>
    </source>
</evidence>
<reference evidence="9" key="1">
    <citation type="journal article" date="2019" name="Int. J. Syst. Evol. Microbiol.">
        <title>The Global Catalogue of Microorganisms (GCM) 10K type strain sequencing project: providing services to taxonomists for standard genome sequencing and annotation.</title>
        <authorList>
            <consortium name="The Broad Institute Genomics Platform"/>
            <consortium name="The Broad Institute Genome Sequencing Center for Infectious Disease"/>
            <person name="Wu L."/>
            <person name="Ma J."/>
        </authorList>
    </citation>
    <scope>NUCLEOTIDE SEQUENCE [LARGE SCALE GENOMIC DNA]</scope>
    <source>
        <strain evidence="9">NBRC 102122</strain>
    </source>
</reference>
<dbReference type="RefSeq" id="WP_244768834.1">
    <property type="nucleotide sequence ID" value="NZ_BSOP01000030.1"/>
</dbReference>
<dbReference type="PANTHER" id="PTHR33452">
    <property type="entry name" value="OXIDOREDUCTASE CATD-RELATED"/>
    <property type="match status" value="1"/>
</dbReference>
<proteinExistence type="inferred from homology"/>
<keyword evidence="4 7" id="KW-0812">Transmembrane</keyword>
<dbReference type="InterPro" id="IPR032808">
    <property type="entry name" value="DoxX"/>
</dbReference>
<evidence type="ECO:0000256" key="5">
    <source>
        <dbReference type="ARBA" id="ARBA00022989"/>
    </source>
</evidence>
<feature type="transmembrane region" description="Helical" evidence="7">
    <location>
        <begin position="130"/>
        <end position="151"/>
    </location>
</feature>
<dbReference type="Proteomes" id="UP001156702">
    <property type="component" value="Unassembled WGS sequence"/>
</dbReference>
<sequence>MKTVTAPDLATPLPQRLLEQAIQALDRIPNDLIALVARLSIAAVFWRSGQTKLDGWSVSDSAVYLFENEYKLPLVDPWLAAHLAAFAEHLFPFLLVIGLASRFSALALLAMTLVIEIFVYPDAWPTHGTWAVSLLFIAARGPGLFSIDAIIDRQARGRRRSG</sequence>
<organism evidence="8 9">
    <name type="scientific">Shinella yambaruensis</name>
    <dbReference type="NCBI Taxonomy" id="415996"/>
    <lineage>
        <taxon>Bacteria</taxon>
        <taxon>Pseudomonadati</taxon>
        <taxon>Pseudomonadota</taxon>
        <taxon>Alphaproteobacteria</taxon>
        <taxon>Hyphomicrobiales</taxon>
        <taxon>Rhizobiaceae</taxon>
        <taxon>Shinella</taxon>
    </lineage>
</organism>